<dbReference type="GO" id="GO:0005085">
    <property type="term" value="F:guanyl-nucleotide exchange factor activity"/>
    <property type="evidence" value="ECO:0007669"/>
    <property type="project" value="UniProtKB-KW"/>
</dbReference>
<dbReference type="SMART" id="SM00325">
    <property type="entry name" value="RhoGEF"/>
    <property type="match status" value="1"/>
</dbReference>
<dbReference type="InterPro" id="IPR000219">
    <property type="entry name" value="DH_dom"/>
</dbReference>
<accession>A0A016TXX4</accession>
<evidence type="ECO:0000256" key="2">
    <source>
        <dbReference type="SAM" id="Coils"/>
    </source>
</evidence>
<dbReference type="Gene3D" id="2.30.29.30">
    <property type="entry name" value="Pleckstrin-homology domain (PH domain)/Phosphotyrosine-binding domain (PTB)"/>
    <property type="match status" value="1"/>
</dbReference>
<feature type="compositionally biased region" description="Basic residues" evidence="3">
    <location>
        <begin position="838"/>
        <end position="847"/>
    </location>
</feature>
<dbReference type="InterPro" id="IPR001331">
    <property type="entry name" value="GDS_CDC24_CS"/>
</dbReference>
<evidence type="ECO:0000313" key="5">
    <source>
        <dbReference type="EMBL" id="EYC07213.1"/>
    </source>
</evidence>
<dbReference type="Proteomes" id="UP000024635">
    <property type="component" value="Unassembled WGS sequence"/>
</dbReference>
<gene>
    <name evidence="5" type="primary">Acey_s0071.g529</name>
    <name evidence="5" type="synonym">Acey-R02F2.2</name>
    <name evidence="5" type="ORF">Y032_0071g529</name>
</gene>
<dbReference type="CDD" id="cd00160">
    <property type="entry name" value="RhoGEF"/>
    <property type="match status" value="1"/>
</dbReference>
<sequence>MSTRLLNPDDADDSDSSDTTTESPVKVPRRSATVSPSTRSLLREHPRRRSDFNLDGEREKRRRSMARNSREHSVARRRLRKTNSEPNVEGVGVIDIIALSKLLNSIPKFTTPQQEDSDSGGEDMTTEIEELRDAAKSIQSLQRVLKMPQHSSDRGVFSDADESSIAADSSVDGRVSGISTRLGHPRGVMQFLPSMGNEIFIAPADTYRKASLSRKTSAPDAFISLTEVLSGPEQAMSPRTRPVTALPKRKTSEYVSGEAAATRRRGIVDDLFGSPLDRKSSESLAGVSRFSKLLRSFRSGQSSPEPHPTISWRPYGYSESAGEECRMEDSLLQADILLWKKRSRASLRKHYSVRNLAARELYDTEKSFVEGLEFLVTKYMRPLRQPLECTLIEPGLADKIFYKVPEVLAHHQVLLAALSSRIEEWDKDSVIGDVLLAHFAKQSMIETYISFVDNFKYAKAAITQARGKPSFEKYYNRCCRDHRNKLDLDSLLISPIQRVPRYELLVKQLIKHTPTEHPDHEVLLRAQRHIHNLAVAINQHKEAHEQMEQRLREIEAIVDGLDDLVSTGRNLVRYDMVQMRCRGDEKRQRCVFTLSDQLVLTSVRRKNPMKNSKLITQSADFLDSNRFKLIIKISLDDVEIAKDTLKVLQETEQTIDVAREDEKVIRKVIELANLIKGNKEKLMNVLEEMDSENTLRLRSLNEQMTSNPDLTTVYLSVATVNGVETVPLEFGNAEKRAVWETAFREAKTALVNQQISAPPAQLKSVIAHQTRPGLQLCAATVVPGKRPDSAPYIWLCASDKFSGQVAVVSIENGDPCIESCAGIGNAAVTAVCTVPPPTRKRKRKIRSQKSSDHLARNETIFDRNSSGESSDSDDDSNSGQISVWIGNDDGEVFVVNSTERVRTRARERVARLTYPVTAITAVAGYVFVATASTTSVQLLRFHTSAERSWELDSPTTINHSLTKPILAMCQVGRRLVLASGPQIHALDTEGSSWETPVDVLTSTDSLSLITSSGSVLFCCGKKSTNVHVVDVFSLKVFNHFGIAACVRNQLAGREDIIREHKMGCLRISCITVATSQLWIGTSAGFVITTPLHCAKTQPNPPLSVHEMGHAGPCRVLIPINVALTRKARRMSLNIPSQQASQVLVASCGEGLDDRTGGQDPANDAINHLIFWKCSQLCDPS</sequence>
<dbReference type="GO" id="GO:0030036">
    <property type="term" value="P:actin cytoskeleton organization"/>
    <property type="evidence" value="ECO:0007669"/>
    <property type="project" value="TreeGrafter"/>
</dbReference>
<feature type="region of interest" description="Disordered" evidence="3">
    <location>
        <begin position="837"/>
        <end position="881"/>
    </location>
</feature>
<dbReference type="GO" id="GO:0035556">
    <property type="term" value="P:intracellular signal transduction"/>
    <property type="evidence" value="ECO:0007669"/>
    <property type="project" value="InterPro"/>
</dbReference>
<name>A0A016TXX4_9BILA</name>
<dbReference type="FunFam" id="1.20.900.10:FF:000060">
    <property type="entry name" value="Rho guanine nucleotide exchange factor osg-1"/>
    <property type="match status" value="1"/>
</dbReference>
<dbReference type="Pfam" id="PF00621">
    <property type="entry name" value="RhoGEF"/>
    <property type="match status" value="1"/>
</dbReference>
<dbReference type="InterPro" id="IPR011044">
    <property type="entry name" value="Quino_amine_DH_bsu"/>
</dbReference>
<feature type="compositionally biased region" description="Basic and acidic residues" evidence="3">
    <location>
        <begin position="41"/>
        <end position="59"/>
    </location>
</feature>
<evidence type="ECO:0000313" key="6">
    <source>
        <dbReference type="Proteomes" id="UP000024635"/>
    </source>
</evidence>
<dbReference type="PROSITE" id="PS50010">
    <property type="entry name" value="DH_2"/>
    <property type="match status" value="1"/>
</dbReference>
<proteinExistence type="predicted"/>
<protein>
    <recommendedName>
        <fullName evidence="4">DH domain-containing protein</fullName>
    </recommendedName>
</protein>
<feature type="domain" description="DH" evidence="4">
    <location>
        <begin position="353"/>
        <end position="540"/>
    </location>
</feature>
<dbReference type="EMBL" id="JARK01001407">
    <property type="protein sequence ID" value="EYC07213.1"/>
    <property type="molecule type" value="Genomic_DNA"/>
</dbReference>
<dbReference type="PROSITE" id="PS00741">
    <property type="entry name" value="DH_1"/>
    <property type="match status" value="1"/>
</dbReference>
<keyword evidence="2" id="KW-0175">Coiled coil</keyword>
<evidence type="ECO:0000256" key="1">
    <source>
        <dbReference type="ARBA" id="ARBA00022658"/>
    </source>
</evidence>
<dbReference type="SUPFAM" id="SSF48065">
    <property type="entry name" value="DBL homology domain (DH-domain)"/>
    <property type="match status" value="1"/>
</dbReference>
<comment type="caution">
    <text evidence="5">The sequence shown here is derived from an EMBL/GenBank/DDBJ whole genome shotgun (WGS) entry which is preliminary data.</text>
</comment>
<evidence type="ECO:0000259" key="4">
    <source>
        <dbReference type="PROSITE" id="PS50010"/>
    </source>
</evidence>
<feature type="region of interest" description="Disordered" evidence="3">
    <location>
        <begin position="1"/>
        <end position="83"/>
    </location>
</feature>
<dbReference type="SUPFAM" id="SSF50969">
    <property type="entry name" value="YVTN repeat-like/Quinoprotein amine dehydrogenase"/>
    <property type="match status" value="1"/>
</dbReference>
<dbReference type="STRING" id="53326.A0A016TXX4"/>
<keyword evidence="1" id="KW-0344">Guanine-nucleotide releasing factor</keyword>
<evidence type="ECO:0000256" key="3">
    <source>
        <dbReference type="SAM" id="MobiDB-lite"/>
    </source>
</evidence>
<dbReference type="AlphaFoldDB" id="A0A016TXX4"/>
<reference evidence="6" key="1">
    <citation type="journal article" date="2015" name="Nat. Genet.">
        <title>The genome and transcriptome of the zoonotic hookworm Ancylostoma ceylanicum identify infection-specific gene families.</title>
        <authorList>
            <person name="Schwarz E.M."/>
            <person name="Hu Y."/>
            <person name="Antoshechkin I."/>
            <person name="Miller M.M."/>
            <person name="Sternberg P.W."/>
            <person name="Aroian R.V."/>
        </authorList>
    </citation>
    <scope>NUCLEOTIDE SEQUENCE</scope>
    <source>
        <strain evidence="6">HY135</strain>
    </source>
</reference>
<dbReference type="InterPro" id="IPR035899">
    <property type="entry name" value="DBL_dom_sf"/>
</dbReference>
<dbReference type="OrthoDB" id="4066896at2759"/>
<keyword evidence="6" id="KW-1185">Reference proteome</keyword>
<dbReference type="InterPro" id="IPR011993">
    <property type="entry name" value="PH-like_dom_sf"/>
</dbReference>
<feature type="compositionally biased region" description="Basic and acidic residues" evidence="3">
    <location>
        <begin position="849"/>
        <end position="861"/>
    </location>
</feature>
<dbReference type="Gene3D" id="1.20.900.10">
    <property type="entry name" value="Dbl homology (DH) domain"/>
    <property type="match status" value="1"/>
</dbReference>
<dbReference type="PANTHER" id="PTHR12877">
    <property type="entry name" value="RHO GUANINE NUCLEOTIDE EXCHANGE FACTOR"/>
    <property type="match status" value="1"/>
</dbReference>
<feature type="coiled-coil region" evidence="2">
    <location>
        <begin position="530"/>
        <end position="564"/>
    </location>
</feature>
<dbReference type="InterPro" id="IPR039919">
    <property type="entry name" value="ARHGEF10/ARHGEF17"/>
</dbReference>
<organism evidence="5 6">
    <name type="scientific">Ancylostoma ceylanicum</name>
    <dbReference type="NCBI Taxonomy" id="53326"/>
    <lineage>
        <taxon>Eukaryota</taxon>
        <taxon>Metazoa</taxon>
        <taxon>Ecdysozoa</taxon>
        <taxon>Nematoda</taxon>
        <taxon>Chromadorea</taxon>
        <taxon>Rhabditida</taxon>
        <taxon>Rhabditina</taxon>
        <taxon>Rhabditomorpha</taxon>
        <taxon>Strongyloidea</taxon>
        <taxon>Ancylostomatidae</taxon>
        <taxon>Ancylostomatinae</taxon>
        <taxon>Ancylostoma</taxon>
    </lineage>
</organism>
<dbReference type="PANTHER" id="PTHR12877:SF15">
    <property type="entry name" value="RHO GUANINE NUCLEOTIDE EXCHANGE FACTOR 17"/>
    <property type="match status" value="1"/>
</dbReference>